<name>A0ABN9RU81_9DINO</name>
<evidence type="ECO:0000313" key="3">
    <source>
        <dbReference type="EMBL" id="CAK0822276.1"/>
    </source>
</evidence>
<dbReference type="EMBL" id="CAUYUJ010007891">
    <property type="protein sequence ID" value="CAK0822276.1"/>
    <property type="molecule type" value="Genomic_DNA"/>
</dbReference>
<keyword evidence="2" id="KW-0812">Transmembrane</keyword>
<feature type="transmembrane region" description="Helical" evidence="2">
    <location>
        <begin position="34"/>
        <end position="54"/>
    </location>
</feature>
<sequence length="136" mass="15477">MATLVQRQRPRPWLSSPPCPRSRQKRCLPVRRPFIFLSMLMALLMSLLTSVQFLAPPRRPTSAKVLAKEVPRRFPVAVLMPALFLELFAEQVLPFSQVAVVNPRRPLRFYTVQPPTVVTKLVSLKICSPSVRMSTP</sequence>
<evidence type="ECO:0000256" key="1">
    <source>
        <dbReference type="SAM" id="MobiDB-lite"/>
    </source>
</evidence>
<protein>
    <submittedName>
        <fullName evidence="3">Uncharacterized protein</fullName>
    </submittedName>
</protein>
<evidence type="ECO:0000256" key="2">
    <source>
        <dbReference type="SAM" id="Phobius"/>
    </source>
</evidence>
<organism evidence="3 4">
    <name type="scientific">Prorocentrum cordatum</name>
    <dbReference type="NCBI Taxonomy" id="2364126"/>
    <lineage>
        <taxon>Eukaryota</taxon>
        <taxon>Sar</taxon>
        <taxon>Alveolata</taxon>
        <taxon>Dinophyceae</taxon>
        <taxon>Prorocentrales</taxon>
        <taxon>Prorocentraceae</taxon>
        <taxon>Prorocentrum</taxon>
    </lineage>
</organism>
<evidence type="ECO:0000313" key="4">
    <source>
        <dbReference type="Proteomes" id="UP001189429"/>
    </source>
</evidence>
<feature type="region of interest" description="Disordered" evidence="1">
    <location>
        <begin position="1"/>
        <end position="24"/>
    </location>
</feature>
<keyword evidence="2" id="KW-0472">Membrane</keyword>
<dbReference type="Proteomes" id="UP001189429">
    <property type="component" value="Unassembled WGS sequence"/>
</dbReference>
<keyword evidence="2" id="KW-1133">Transmembrane helix</keyword>
<comment type="caution">
    <text evidence="3">The sequence shown here is derived from an EMBL/GenBank/DDBJ whole genome shotgun (WGS) entry which is preliminary data.</text>
</comment>
<keyword evidence="4" id="KW-1185">Reference proteome</keyword>
<proteinExistence type="predicted"/>
<accession>A0ABN9RU81</accession>
<gene>
    <name evidence="3" type="ORF">PCOR1329_LOCUS23335</name>
</gene>
<reference evidence="3" key="1">
    <citation type="submission" date="2023-10" db="EMBL/GenBank/DDBJ databases">
        <authorList>
            <person name="Chen Y."/>
            <person name="Shah S."/>
            <person name="Dougan E. K."/>
            <person name="Thang M."/>
            <person name="Chan C."/>
        </authorList>
    </citation>
    <scope>NUCLEOTIDE SEQUENCE [LARGE SCALE GENOMIC DNA]</scope>
</reference>